<dbReference type="GO" id="GO:0005524">
    <property type="term" value="F:ATP binding"/>
    <property type="evidence" value="ECO:0007669"/>
    <property type="project" value="InterPro"/>
</dbReference>
<dbReference type="Pfam" id="PF02875">
    <property type="entry name" value="Mur_ligase_C"/>
    <property type="match status" value="1"/>
</dbReference>
<evidence type="ECO:0000256" key="6">
    <source>
        <dbReference type="ARBA" id="ARBA00023306"/>
    </source>
</evidence>
<organism evidence="12 13">
    <name type="scientific">Paenisporosarcina antarctica</name>
    <dbReference type="NCBI Taxonomy" id="417367"/>
    <lineage>
        <taxon>Bacteria</taxon>
        <taxon>Bacillati</taxon>
        <taxon>Bacillota</taxon>
        <taxon>Bacilli</taxon>
        <taxon>Bacillales</taxon>
        <taxon>Caryophanaceae</taxon>
        <taxon>Paenisporosarcina</taxon>
    </lineage>
</organism>
<accession>A0A4P6ZZS4</accession>
<dbReference type="NCBIfam" id="NF001126">
    <property type="entry name" value="PRK00139.1-4"/>
    <property type="match status" value="1"/>
</dbReference>
<dbReference type="EC" id="6.3.2.13" evidence="12"/>
<evidence type="ECO:0000259" key="11">
    <source>
        <dbReference type="Pfam" id="PF08245"/>
    </source>
</evidence>
<evidence type="ECO:0000259" key="10">
    <source>
        <dbReference type="Pfam" id="PF02875"/>
    </source>
</evidence>
<comment type="similarity">
    <text evidence="2">Belongs to the MurCDEF family. MurE subfamily.</text>
</comment>
<dbReference type="KEGG" id="panc:E2636_11790"/>
<dbReference type="Gene3D" id="3.90.190.20">
    <property type="entry name" value="Mur ligase, C-terminal domain"/>
    <property type="match status" value="1"/>
</dbReference>
<evidence type="ECO:0000256" key="2">
    <source>
        <dbReference type="ARBA" id="ARBA00005898"/>
    </source>
</evidence>
<dbReference type="InterPro" id="IPR004101">
    <property type="entry name" value="Mur_ligase_C"/>
</dbReference>
<evidence type="ECO:0000256" key="4">
    <source>
        <dbReference type="ARBA" id="ARBA00022960"/>
    </source>
</evidence>
<evidence type="ECO:0000256" key="7">
    <source>
        <dbReference type="ARBA" id="ARBA00023316"/>
    </source>
</evidence>
<dbReference type="SUPFAM" id="SSF53623">
    <property type="entry name" value="MurD-like peptide ligases, catalytic domain"/>
    <property type="match status" value="1"/>
</dbReference>
<comment type="pathway">
    <text evidence="1 8">Cell wall biogenesis; peptidoglycan biosynthesis.</text>
</comment>
<dbReference type="UniPathway" id="UPA00219"/>
<evidence type="ECO:0000256" key="3">
    <source>
        <dbReference type="ARBA" id="ARBA00022618"/>
    </source>
</evidence>
<protein>
    <submittedName>
        <fullName evidence="12">UDP-N-acetylmuramoyl-L-alanyl-D-glutamate--2, 6-diaminopimelate ligase</fullName>
        <ecNumber evidence="12">6.3.2.13</ecNumber>
    </submittedName>
</protein>
<keyword evidence="6 8" id="KW-0131">Cell cycle</keyword>
<dbReference type="EMBL" id="CP038015">
    <property type="protein sequence ID" value="QBP41788.1"/>
    <property type="molecule type" value="Genomic_DNA"/>
</dbReference>
<dbReference type="InterPro" id="IPR013221">
    <property type="entry name" value="Mur_ligase_cen"/>
</dbReference>
<dbReference type="SUPFAM" id="SSF63418">
    <property type="entry name" value="MurE/MurF N-terminal domain"/>
    <property type="match status" value="1"/>
</dbReference>
<dbReference type="GO" id="GO:0009252">
    <property type="term" value="P:peptidoglycan biosynthetic process"/>
    <property type="evidence" value="ECO:0007669"/>
    <property type="project" value="UniProtKB-UniPathway"/>
</dbReference>
<gene>
    <name evidence="12" type="ORF">E2636_11790</name>
</gene>
<dbReference type="GO" id="GO:0051301">
    <property type="term" value="P:cell division"/>
    <property type="evidence" value="ECO:0007669"/>
    <property type="project" value="UniProtKB-KW"/>
</dbReference>
<dbReference type="InterPro" id="IPR005761">
    <property type="entry name" value="UDP-N-AcMur-Glu-dNH2Pim_ligase"/>
</dbReference>
<keyword evidence="5 8" id="KW-0573">Peptidoglycan synthesis</keyword>
<dbReference type="OrthoDB" id="9800958at2"/>
<dbReference type="GO" id="GO:0005737">
    <property type="term" value="C:cytoplasm"/>
    <property type="evidence" value="ECO:0007669"/>
    <property type="project" value="UniProtKB-SubCell"/>
</dbReference>
<dbReference type="Proteomes" id="UP000294292">
    <property type="component" value="Chromosome"/>
</dbReference>
<dbReference type="Pfam" id="PF08245">
    <property type="entry name" value="Mur_ligase_M"/>
    <property type="match status" value="1"/>
</dbReference>
<dbReference type="PANTHER" id="PTHR23135">
    <property type="entry name" value="MUR LIGASE FAMILY MEMBER"/>
    <property type="match status" value="1"/>
</dbReference>
<evidence type="ECO:0000256" key="1">
    <source>
        <dbReference type="ARBA" id="ARBA00004752"/>
    </source>
</evidence>
<dbReference type="AlphaFoldDB" id="A0A4P6ZZS4"/>
<dbReference type="GO" id="GO:0008360">
    <property type="term" value="P:regulation of cell shape"/>
    <property type="evidence" value="ECO:0007669"/>
    <property type="project" value="UniProtKB-KW"/>
</dbReference>
<keyword evidence="13" id="KW-1185">Reference proteome</keyword>
<dbReference type="GO" id="GO:0071555">
    <property type="term" value="P:cell wall organization"/>
    <property type="evidence" value="ECO:0007669"/>
    <property type="project" value="UniProtKB-KW"/>
</dbReference>
<evidence type="ECO:0000259" key="9">
    <source>
        <dbReference type="Pfam" id="PF01225"/>
    </source>
</evidence>
<evidence type="ECO:0000313" key="12">
    <source>
        <dbReference type="EMBL" id="QBP41788.1"/>
    </source>
</evidence>
<dbReference type="RefSeq" id="WP_134210363.1">
    <property type="nucleotide sequence ID" value="NZ_CP038015.1"/>
</dbReference>
<feature type="domain" description="Mur ligase N-terminal catalytic" evidence="9">
    <location>
        <begin position="26"/>
        <end position="76"/>
    </location>
</feature>
<keyword evidence="3 8" id="KW-0132">Cell division</keyword>
<keyword evidence="4 8" id="KW-0133">Cell shape</keyword>
<comment type="subcellular location">
    <subcellularLocation>
        <location evidence="8">Cytoplasm</location>
    </subcellularLocation>
</comment>
<keyword evidence="12" id="KW-0436">Ligase</keyword>
<evidence type="ECO:0000256" key="8">
    <source>
        <dbReference type="RuleBase" id="RU004135"/>
    </source>
</evidence>
<dbReference type="GO" id="GO:0008765">
    <property type="term" value="F:UDP-N-acetylmuramoylalanyl-D-glutamate-2,6-diaminopimelate ligase activity"/>
    <property type="evidence" value="ECO:0007669"/>
    <property type="project" value="UniProtKB-EC"/>
</dbReference>
<dbReference type="NCBIfam" id="TIGR01085">
    <property type="entry name" value="murE"/>
    <property type="match status" value="1"/>
</dbReference>
<dbReference type="InterPro" id="IPR036615">
    <property type="entry name" value="Mur_ligase_C_dom_sf"/>
</dbReference>
<dbReference type="InterPro" id="IPR036565">
    <property type="entry name" value="Mur-like_cat_sf"/>
</dbReference>
<feature type="domain" description="Mur ligase C-terminal" evidence="10">
    <location>
        <begin position="340"/>
        <end position="466"/>
    </location>
</feature>
<feature type="domain" description="Mur ligase central" evidence="11">
    <location>
        <begin position="115"/>
        <end position="318"/>
    </location>
</feature>
<dbReference type="InterPro" id="IPR035911">
    <property type="entry name" value="MurE/MurF_N"/>
</dbReference>
<dbReference type="Gene3D" id="3.40.1190.10">
    <property type="entry name" value="Mur-like, catalytic domain"/>
    <property type="match status" value="1"/>
</dbReference>
<dbReference type="InterPro" id="IPR000713">
    <property type="entry name" value="Mur_ligase_N"/>
</dbReference>
<evidence type="ECO:0000313" key="13">
    <source>
        <dbReference type="Proteomes" id="UP000294292"/>
    </source>
</evidence>
<dbReference type="SUPFAM" id="SSF53244">
    <property type="entry name" value="MurD-like peptide ligases, peptide-binding domain"/>
    <property type="match status" value="1"/>
</dbReference>
<dbReference type="Gene3D" id="3.40.1390.10">
    <property type="entry name" value="MurE/MurF, N-terminal domain"/>
    <property type="match status" value="1"/>
</dbReference>
<proteinExistence type="inferred from homology"/>
<evidence type="ECO:0000256" key="5">
    <source>
        <dbReference type="ARBA" id="ARBA00022984"/>
    </source>
</evidence>
<name>A0A4P6ZZS4_9BACL</name>
<keyword evidence="7 8" id="KW-0961">Cell wall biogenesis/degradation</keyword>
<reference evidence="12 13" key="1">
    <citation type="submission" date="2019-03" db="EMBL/GenBank/DDBJ databases">
        <title>Complete genome sequence of Paenisporosarcina antarctica CGMCC 1.6503T.</title>
        <authorList>
            <person name="Rong J.-C."/>
            <person name="Chi N.-Y."/>
            <person name="Zhang Q.-F."/>
        </authorList>
    </citation>
    <scope>NUCLEOTIDE SEQUENCE [LARGE SCALE GENOMIC DNA]</scope>
    <source>
        <strain evidence="12 13">CGMCC 1.6503</strain>
    </source>
</reference>
<dbReference type="PANTHER" id="PTHR23135:SF4">
    <property type="entry name" value="UDP-N-ACETYLMURAMOYL-L-ALANYL-D-GLUTAMATE--2,6-DIAMINOPIMELATE LIGASE MURE HOMOLOG, CHLOROPLASTIC"/>
    <property type="match status" value="1"/>
</dbReference>
<sequence length="499" mass="55185">MDIQWTQLPQLNALHVYGPTTQDTAGIVYDSRDVENQFAFFCIIGEETDGHFYINEAIENGATTIVASQKSIIEGFTSSYSHISFVLVGDSREALAYTAIEFNHHASDKLFKVGVTGTNGKTTVASYVRNLFNLLRIPCGMLGTNGIFTSKEILHIKKSTPTTPMSSDVQAIFSELLKRGDKAACMEVSSIALDQYRVGGFEFDVAIHTNISEEHMEYHKTFEHYKMCKLRLFTQAKASIVNLDDLGMSEDIIRVSNGSILTYSHNTDSYADLIWTNIHHYTGGMSFDLIYQGISHRISTPIYGEYNVGNLVSAIGAALLAEMAIDEILLALPKMEQVDGRFQVIHGPDNRKIILDYAHTPVALDAILHAVKKLPHKKLITLITGIGIRDFSKMPKMAKTAEGKADVLVVTVDHPGYNDPWKVVDAVLKGFTEPYLQQVLTAPSRHEGVIKALEASQPGDIVLLTSGCINGSQIVQGEYIPHSDVDIINDYFYNTKLSV</sequence>
<dbReference type="Pfam" id="PF01225">
    <property type="entry name" value="Mur_ligase"/>
    <property type="match status" value="1"/>
</dbReference>